<dbReference type="AlphaFoldDB" id="A0A5B9WB06"/>
<protein>
    <recommendedName>
        <fullName evidence="4">SGNH hydrolase-type esterase domain-containing protein</fullName>
    </recommendedName>
</protein>
<keyword evidence="3" id="KW-1185">Reference proteome</keyword>
<proteinExistence type="predicted"/>
<dbReference type="RefSeq" id="WP_148597254.1">
    <property type="nucleotide sequence ID" value="NZ_CP042997.1"/>
</dbReference>
<dbReference type="InterPro" id="IPR036514">
    <property type="entry name" value="SGNH_hydro_sf"/>
</dbReference>
<accession>A0A5B9WB06</accession>
<dbReference type="OrthoDB" id="246757at2"/>
<gene>
    <name evidence="2" type="ORF">OJF2_63230</name>
</gene>
<dbReference type="GO" id="GO:0016788">
    <property type="term" value="F:hydrolase activity, acting on ester bonds"/>
    <property type="evidence" value="ECO:0007669"/>
    <property type="project" value="UniProtKB-ARBA"/>
</dbReference>
<dbReference type="Proteomes" id="UP000324233">
    <property type="component" value="Chromosome"/>
</dbReference>
<feature type="region of interest" description="Disordered" evidence="1">
    <location>
        <begin position="394"/>
        <end position="415"/>
    </location>
</feature>
<dbReference type="CDD" id="cd00229">
    <property type="entry name" value="SGNH_hydrolase"/>
    <property type="match status" value="1"/>
</dbReference>
<name>A0A5B9WB06_9BACT</name>
<evidence type="ECO:0000313" key="3">
    <source>
        <dbReference type="Proteomes" id="UP000324233"/>
    </source>
</evidence>
<evidence type="ECO:0000313" key="2">
    <source>
        <dbReference type="EMBL" id="QEH37732.1"/>
    </source>
</evidence>
<dbReference type="Gene3D" id="3.40.50.1110">
    <property type="entry name" value="SGNH hydrolase"/>
    <property type="match status" value="1"/>
</dbReference>
<reference evidence="2 3" key="1">
    <citation type="submission" date="2019-08" db="EMBL/GenBank/DDBJ databases">
        <title>Deep-cultivation of Planctomycetes and their phenomic and genomic characterization uncovers novel biology.</title>
        <authorList>
            <person name="Wiegand S."/>
            <person name="Jogler M."/>
            <person name="Boedeker C."/>
            <person name="Pinto D."/>
            <person name="Vollmers J."/>
            <person name="Rivas-Marin E."/>
            <person name="Kohn T."/>
            <person name="Peeters S.H."/>
            <person name="Heuer A."/>
            <person name="Rast P."/>
            <person name="Oberbeckmann S."/>
            <person name="Bunk B."/>
            <person name="Jeske O."/>
            <person name="Meyerdierks A."/>
            <person name="Storesund J.E."/>
            <person name="Kallscheuer N."/>
            <person name="Luecker S."/>
            <person name="Lage O.M."/>
            <person name="Pohl T."/>
            <person name="Merkel B.J."/>
            <person name="Hornburger P."/>
            <person name="Mueller R.-W."/>
            <person name="Bruemmer F."/>
            <person name="Labrenz M."/>
            <person name="Spormann A.M."/>
            <person name="Op den Camp H."/>
            <person name="Overmann J."/>
            <person name="Amann R."/>
            <person name="Jetten M.S.M."/>
            <person name="Mascher T."/>
            <person name="Medema M.H."/>
            <person name="Devos D.P."/>
            <person name="Kaster A.-K."/>
            <person name="Ovreas L."/>
            <person name="Rohde M."/>
            <person name="Galperin M.Y."/>
            <person name="Jogler C."/>
        </authorList>
    </citation>
    <scope>NUCLEOTIDE SEQUENCE [LARGE SCALE GENOMIC DNA]</scope>
    <source>
        <strain evidence="2 3">OJF2</strain>
    </source>
</reference>
<organism evidence="2 3">
    <name type="scientific">Aquisphaera giovannonii</name>
    <dbReference type="NCBI Taxonomy" id="406548"/>
    <lineage>
        <taxon>Bacteria</taxon>
        <taxon>Pseudomonadati</taxon>
        <taxon>Planctomycetota</taxon>
        <taxon>Planctomycetia</taxon>
        <taxon>Isosphaerales</taxon>
        <taxon>Isosphaeraceae</taxon>
        <taxon>Aquisphaera</taxon>
    </lineage>
</organism>
<evidence type="ECO:0008006" key="4">
    <source>
        <dbReference type="Google" id="ProtNLM"/>
    </source>
</evidence>
<dbReference type="EMBL" id="CP042997">
    <property type="protein sequence ID" value="QEH37732.1"/>
    <property type="molecule type" value="Genomic_DNA"/>
</dbReference>
<dbReference type="KEGG" id="agv:OJF2_63230"/>
<evidence type="ECO:0000256" key="1">
    <source>
        <dbReference type="SAM" id="MobiDB-lite"/>
    </source>
</evidence>
<dbReference type="SUPFAM" id="SSF52266">
    <property type="entry name" value="SGNH hydrolase"/>
    <property type="match status" value="1"/>
</dbReference>
<sequence>MASTKPVSIWTVRMIFLQGVALLAIALIPLPAGWTRLRAAVDSARSPELNRAEREAHAAGYYEGLIGGGDSSEGARGELNLLLMGKPSGWVRFSDANVSRSLPGDFLQFELLPDVRRVLFGQPFVTNSHGMHGPDVAAEKPPGTFRIALLGASMDMGWGVTYQETYAHRLERWLNNHGTRRGDATGRRFEVLNFAVAAYSPLQRLDTLRRKALAFRPDLVIFSATMLDLRLMEIHLCDALRTRSDLTYDFVRDVLSEAGVTADEMAVEGDKLVYKDAIKEKIQPRYWDLYDRTLGRLAAECRAAGVPALMVIVPRVGKADAPAARAEPVARLKALAAHNAMPVYDLTGSFDRFDPASLEIAAWDDHPNALGHRRLFLALARSLADDPERYRLLFPGADAPPAPQGPAATDDFIDK</sequence>